<organism evidence="9 10">
    <name type="scientific">Roseinatronobacter thiooxidans</name>
    <dbReference type="NCBI Taxonomy" id="121821"/>
    <lineage>
        <taxon>Bacteria</taxon>
        <taxon>Pseudomonadati</taxon>
        <taxon>Pseudomonadota</taxon>
        <taxon>Alphaproteobacteria</taxon>
        <taxon>Rhodobacterales</taxon>
        <taxon>Paracoccaceae</taxon>
        <taxon>Roseinatronobacter</taxon>
    </lineage>
</organism>
<dbReference type="AlphaFoldDB" id="A0A2W7QPR5"/>
<dbReference type="Proteomes" id="UP000249364">
    <property type="component" value="Unassembled WGS sequence"/>
</dbReference>
<evidence type="ECO:0000313" key="9">
    <source>
        <dbReference type="EMBL" id="PZX45877.1"/>
    </source>
</evidence>
<keyword evidence="7" id="KW-0472">Membrane</keyword>
<dbReference type="SUPFAM" id="SSF52540">
    <property type="entry name" value="P-loop containing nucleoside triphosphate hydrolases"/>
    <property type="match status" value="1"/>
</dbReference>
<evidence type="ECO:0000259" key="8">
    <source>
        <dbReference type="PROSITE" id="PS50893"/>
    </source>
</evidence>
<dbReference type="PANTHER" id="PTHR42781">
    <property type="entry name" value="SPERMIDINE/PUTRESCINE IMPORT ATP-BINDING PROTEIN POTA"/>
    <property type="match status" value="1"/>
</dbReference>
<name>A0A2W7QPR5_9RHOB</name>
<dbReference type="InterPro" id="IPR027417">
    <property type="entry name" value="P-loop_NTPase"/>
</dbReference>
<dbReference type="PROSITE" id="PS50893">
    <property type="entry name" value="ABC_TRANSPORTER_2"/>
    <property type="match status" value="1"/>
</dbReference>
<dbReference type="STRING" id="121821.GCA_001870675_00228"/>
<evidence type="ECO:0000256" key="4">
    <source>
        <dbReference type="ARBA" id="ARBA00022741"/>
    </source>
</evidence>
<keyword evidence="3" id="KW-0997">Cell inner membrane</keyword>
<keyword evidence="10" id="KW-1185">Reference proteome</keyword>
<reference evidence="9 10" key="1">
    <citation type="submission" date="2018-06" db="EMBL/GenBank/DDBJ databases">
        <title>Genomic Encyclopedia of Archaeal and Bacterial Type Strains, Phase II (KMG-II): from individual species to whole genera.</title>
        <authorList>
            <person name="Goeker M."/>
        </authorList>
    </citation>
    <scope>NUCLEOTIDE SEQUENCE [LARGE SCALE GENOMIC DNA]</scope>
    <source>
        <strain evidence="9 10">DSM 13087</strain>
    </source>
</reference>
<protein>
    <submittedName>
        <fullName evidence="9">Thiamine transport system ATP-binding protein</fullName>
    </submittedName>
</protein>
<dbReference type="Pfam" id="PF00005">
    <property type="entry name" value="ABC_tran"/>
    <property type="match status" value="1"/>
</dbReference>
<keyword evidence="5 9" id="KW-0067">ATP-binding</keyword>
<dbReference type="PANTHER" id="PTHR42781:SF1">
    <property type="entry name" value="THIAMINE IMPORT ATP-BINDING PROTEIN THIQ"/>
    <property type="match status" value="1"/>
</dbReference>
<evidence type="ECO:0000256" key="5">
    <source>
        <dbReference type="ARBA" id="ARBA00022840"/>
    </source>
</evidence>
<evidence type="ECO:0000256" key="3">
    <source>
        <dbReference type="ARBA" id="ARBA00022519"/>
    </source>
</evidence>
<dbReference type="Gene3D" id="3.40.50.300">
    <property type="entry name" value="P-loop containing nucleotide triphosphate hydrolases"/>
    <property type="match status" value="1"/>
</dbReference>
<dbReference type="InterPro" id="IPR003439">
    <property type="entry name" value="ABC_transporter-like_ATP-bd"/>
</dbReference>
<keyword evidence="4" id="KW-0547">Nucleotide-binding</keyword>
<keyword evidence="1" id="KW-0813">Transport</keyword>
<dbReference type="EMBL" id="QKZQ01000005">
    <property type="protein sequence ID" value="PZX45877.1"/>
    <property type="molecule type" value="Genomic_DNA"/>
</dbReference>
<sequence>MLRLEDVTILQDDFSLRAGLEVARGARVAVIGPSGAGKSTLLGAVAGFVPVAQGRILWAGAEMTGQSPAMRPISVLFQDNNLFPHLSAFDNVALGLRPSLRLGVAERAQVAAALARVGLEGLGTRRPAQLSGGQQSRVALARVVLQGKPLVLLDEPFSALGPALKVEMLHLVAEICRETGATLLMVTHDIADARAIADQTILVADGVAEGPFETAQLLANPPEALRAYLG</sequence>
<dbReference type="InterPro" id="IPR017871">
    <property type="entry name" value="ABC_transporter-like_CS"/>
</dbReference>
<dbReference type="InterPro" id="IPR003593">
    <property type="entry name" value="AAA+_ATPase"/>
</dbReference>
<comment type="caution">
    <text evidence="9">The sequence shown here is derived from an EMBL/GenBank/DDBJ whole genome shotgun (WGS) entry which is preliminary data.</text>
</comment>
<evidence type="ECO:0000313" key="10">
    <source>
        <dbReference type="Proteomes" id="UP000249364"/>
    </source>
</evidence>
<dbReference type="InterPro" id="IPR050093">
    <property type="entry name" value="ABC_SmlMolc_Importer"/>
</dbReference>
<accession>A0A2W7QPR5</accession>
<evidence type="ECO:0000256" key="1">
    <source>
        <dbReference type="ARBA" id="ARBA00022448"/>
    </source>
</evidence>
<keyword evidence="6" id="KW-1278">Translocase</keyword>
<dbReference type="SMART" id="SM00382">
    <property type="entry name" value="AAA"/>
    <property type="match status" value="1"/>
</dbReference>
<proteinExistence type="predicted"/>
<feature type="domain" description="ABC transporter" evidence="8">
    <location>
        <begin position="2"/>
        <end position="230"/>
    </location>
</feature>
<dbReference type="RefSeq" id="WP_071468206.1">
    <property type="nucleotide sequence ID" value="NZ_MEHT01000001.1"/>
</dbReference>
<gene>
    <name evidence="9" type="ORF">LY56_01440</name>
</gene>
<evidence type="ECO:0000256" key="2">
    <source>
        <dbReference type="ARBA" id="ARBA00022475"/>
    </source>
</evidence>
<evidence type="ECO:0000256" key="6">
    <source>
        <dbReference type="ARBA" id="ARBA00022967"/>
    </source>
</evidence>
<dbReference type="GO" id="GO:0005524">
    <property type="term" value="F:ATP binding"/>
    <property type="evidence" value="ECO:0007669"/>
    <property type="project" value="UniProtKB-KW"/>
</dbReference>
<evidence type="ECO:0000256" key="7">
    <source>
        <dbReference type="ARBA" id="ARBA00023136"/>
    </source>
</evidence>
<dbReference type="PROSITE" id="PS00211">
    <property type="entry name" value="ABC_TRANSPORTER_1"/>
    <property type="match status" value="1"/>
</dbReference>
<dbReference type="GO" id="GO:0016887">
    <property type="term" value="F:ATP hydrolysis activity"/>
    <property type="evidence" value="ECO:0007669"/>
    <property type="project" value="InterPro"/>
</dbReference>
<keyword evidence="2" id="KW-1003">Cell membrane</keyword>